<dbReference type="PANTHER" id="PTHR48079:SF6">
    <property type="entry name" value="NAD(P)-BINDING DOMAIN-CONTAINING PROTEIN-RELATED"/>
    <property type="match status" value="1"/>
</dbReference>
<name>A0A512DGA9_9CELL</name>
<proteinExistence type="predicted"/>
<evidence type="ECO:0000313" key="3">
    <source>
        <dbReference type="Proteomes" id="UP000321181"/>
    </source>
</evidence>
<dbReference type="InterPro" id="IPR036291">
    <property type="entry name" value="NAD(P)-bd_dom_sf"/>
</dbReference>
<reference evidence="2 3" key="1">
    <citation type="submission" date="2019-07" db="EMBL/GenBank/DDBJ databases">
        <title>Whole genome shotgun sequence of Cellulomonas aerilata NBRC 106308.</title>
        <authorList>
            <person name="Hosoyama A."/>
            <person name="Uohara A."/>
            <person name="Ohji S."/>
            <person name="Ichikawa N."/>
        </authorList>
    </citation>
    <scope>NUCLEOTIDE SEQUENCE [LARGE SCALE GENOMIC DNA]</scope>
    <source>
        <strain evidence="2 3">NBRC 106308</strain>
    </source>
</reference>
<evidence type="ECO:0000313" key="2">
    <source>
        <dbReference type="EMBL" id="GEO35533.1"/>
    </source>
</evidence>
<dbReference type="InterPro" id="IPR051783">
    <property type="entry name" value="NAD(P)-dependent_oxidoreduct"/>
</dbReference>
<gene>
    <name evidence="2" type="ORF">CAE01nite_32580</name>
</gene>
<dbReference type="Proteomes" id="UP000321181">
    <property type="component" value="Unassembled WGS sequence"/>
</dbReference>
<dbReference type="PANTHER" id="PTHR48079">
    <property type="entry name" value="PROTEIN YEEZ"/>
    <property type="match status" value="1"/>
</dbReference>
<keyword evidence="3" id="KW-1185">Reference proteome</keyword>
<dbReference type="SUPFAM" id="SSF51735">
    <property type="entry name" value="NAD(P)-binding Rossmann-fold domains"/>
    <property type="match status" value="1"/>
</dbReference>
<feature type="domain" description="NAD-dependent epimerase/dehydratase" evidence="1">
    <location>
        <begin position="33"/>
        <end position="251"/>
    </location>
</feature>
<dbReference type="EMBL" id="BJYY01000021">
    <property type="protein sequence ID" value="GEO35533.1"/>
    <property type="molecule type" value="Genomic_DNA"/>
</dbReference>
<sequence length="357" mass="36684">MTSGSGRHVRAAPAGAAADAALEAATDVTAERVLVTGASGMLGRATAAAVAARGHGTRSFQRGPAGVPGVEDVRGSLTDAGAVERAVAGRTAVVHLAAKVGVTGPESEYRAVNVDGTRALLAAARAAGVRRFVMVSSPSVAHVGTSIVGDGAGPADPERARGPYARTKAAAELFALAEDSPEMRVLAVRPHLVWGPGDRQLVEGVLSRARRGRLPLLDGGAALVDSTYVDNAADAMVAALEAPPDAWGDAYVVTNGEPRPVRDLLAGMCRAAGVPVPTWSVPAAVARGAGGVIEALWAARPAWGEPPMTRFVAEQLSTAHWFDQRRTHEALRWTPAVTLDEGFARLAAHLRGPGAED</sequence>
<dbReference type="GO" id="GO:0004029">
    <property type="term" value="F:aldehyde dehydrogenase (NAD+) activity"/>
    <property type="evidence" value="ECO:0007669"/>
    <property type="project" value="TreeGrafter"/>
</dbReference>
<organism evidence="2 3">
    <name type="scientific">Cellulomonas aerilata</name>
    <dbReference type="NCBI Taxonomy" id="515326"/>
    <lineage>
        <taxon>Bacteria</taxon>
        <taxon>Bacillati</taxon>
        <taxon>Actinomycetota</taxon>
        <taxon>Actinomycetes</taxon>
        <taxon>Micrococcales</taxon>
        <taxon>Cellulomonadaceae</taxon>
        <taxon>Cellulomonas</taxon>
    </lineage>
</organism>
<comment type="caution">
    <text evidence="2">The sequence shown here is derived from an EMBL/GenBank/DDBJ whole genome shotgun (WGS) entry which is preliminary data.</text>
</comment>
<dbReference type="AlphaFoldDB" id="A0A512DGA9"/>
<dbReference type="Pfam" id="PF01370">
    <property type="entry name" value="Epimerase"/>
    <property type="match status" value="1"/>
</dbReference>
<protein>
    <submittedName>
        <fullName evidence="2">Nucleoside-diphosphate sugar epimerase</fullName>
    </submittedName>
</protein>
<accession>A0A512DGA9</accession>
<dbReference type="InterPro" id="IPR001509">
    <property type="entry name" value="Epimerase_deHydtase"/>
</dbReference>
<evidence type="ECO:0000259" key="1">
    <source>
        <dbReference type="Pfam" id="PF01370"/>
    </source>
</evidence>
<dbReference type="Gene3D" id="3.40.50.720">
    <property type="entry name" value="NAD(P)-binding Rossmann-like Domain"/>
    <property type="match status" value="1"/>
</dbReference>
<dbReference type="GO" id="GO:0005737">
    <property type="term" value="C:cytoplasm"/>
    <property type="evidence" value="ECO:0007669"/>
    <property type="project" value="TreeGrafter"/>
</dbReference>